<keyword evidence="2 5" id="KW-0808">Transferase</keyword>
<dbReference type="InterPro" id="IPR020615">
    <property type="entry name" value="Thiolase_acyl_enz_int_AS"/>
</dbReference>
<dbReference type="CDD" id="cd00751">
    <property type="entry name" value="thiolase"/>
    <property type="match status" value="1"/>
</dbReference>
<dbReference type="AlphaFoldDB" id="A0AAU9EJR1"/>
<evidence type="ECO:0000313" key="9">
    <source>
        <dbReference type="Proteomes" id="UP001366166"/>
    </source>
</evidence>
<dbReference type="InterPro" id="IPR020617">
    <property type="entry name" value="Thiolase_C"/>
</dbReference>
<dbReference type="PROSITE" id="PS00737">
    <property type="entry name" value="THIOLASE_2"/>
    <property type="match status" value="1"/>
</dbReference>
<organism evidence="8 9">
    <name type="scientific">Desulfoferula mesophila</name>
    <dbReference type="NCBI Taxonomy" id="3058419"/>
    <lineage>
        <taxon>Bacteria</taxon>
        <taxon>Pseudomonadati</taxon>
        <taxon>Thermodesulfobacteriota</taxon>
        <taxon>Desulfarculia</taxon>
        <taxon>Desulfarculales</taxon>
        <taxon>Desulfarculaceae</taxon>
        <taxon>Desulfoferula</taxon>
    </lineage>
</organism>
<keyword evidence="3 5" id="KW-0012">Acyltransferase</keyword>
<dbReference type="RefSeq" id="WP_338603551.1">
    <property type="nucleotide sequence ID" value="NZ_AP028679.1"/>
</dbReference>
<dbReference type="NCBIfam" id="TIGR01930">
    <property type="entry name" value="AcCoA-C-Actrans"/>
    <property type="match status" value="1"/>
</dbReference>
<dbReference type="PANTHER" id="PTHR18919:SF107">
    <property type="entry name" value="ACETYL-COA ACETYLTRANSFERASE, CYTOSOLIC"/>
    <property type="match status" value="1"/>
</dbReference>
<comment type="similarity">
    <text evidence="1 5">Belongs to the thiolase-like superfamily. Thiolase family.</text>
</comment>
<name>A0AAU9EJR1_9BACT</name>
<dbReference type="Gene3D" id="3.40.47.10">
    <property type="match status" value="2"/>
</dbReference>
<feature type="active site" description="Proton acceptor" evidence="4">
    <location>
        <position position="348"/>
    </location>
</feature>
<gene>
    <name evidence="8" type="ORF">FAK_40310</name>
</gene>
<evidence type="ECO:0000256" key="3">
    <source>
        <dbReference type="ARBA" id="ARBA00023315"/>
    </source>
</evidence>
<reference evidence="9" key="1">
    <citation type="journal article" date="2023" name="Arch. Microbiol.">
        <title>Desulfoferula mesophilus gen. nov. sp. nov., a mesophilic sulfate-reducing bacterium isolated from a brackish lake sediment.</title>
        <authorList>
            <person name="Watanabe T."/>
            <person name="Yabe T."/>
            <person name="Tsuji J.M."/>
            <person name="Fukui M."/>
        </authorList>
    </citation>
    <scope>NUCLEOTIDE SEQUENCE [LARGE SCALE GENOMIC DNA]</scope>
    <source>
        <strain evidence="9">12FAK</strain>
    </source>
</reference>
<dbReference type="InterPro" id="IPR020613">
    <property type="entry name" value="Thiolase_CS"/>
</dbReference>
<accession>A0AAU9EJR1</accession>
<dbReference type="PIRSF" id="PIRSF000429">
    <property type="entry name" value="Ac-CoA_Ac_transf"/>
    <property type="match status" value="1"/>
</dbReference>
<keyword evidence="9" id="KW-1185">Reference proteome</keyword>
<dbReference type="InterPro" id="IPR016039">
    <property type="entry name" value="Thiolase-like"/>
</dbReference>
<evidence type="ECO:0000259" key="6">
    <source>
        <dbReference type="Pfam" id="PF00108"/>
    </source>
</evidence>
<dbReference type="SUPFAM" id="SSF53901">
    <property type="entry name" value="Thiolase-like"/>
    <property type="match status" value="2"/>
</dbReference>
<protein>
    <submittedName>
        <fullName evidence="8">Acetyl-CoA acetyltransferase</fullName>
    </submittedName>
</protein>
<dbReference type="InterPro" id="IPR020610">
    <property type="entry name" value="Thiolase_AS"/>
</dbReference>
<dbReference type="FunFam" id="3.40.47.10:FF:000010">
    <property type="entry name" value="Acetyl-CoA acetyltransferase (Thiolase)"/>
    <property type="match status" value="1"/>
</dbReference>
<dbReference type="Pfam" id="PF02803">
    <property type="entry name" value="Thiolase_C"/>
    <property type="match status" value="1"/>
</dbReference>
<feature type="domain" description="Thiolase N-terminal" evidence="6">
    <location>
        <begin position="4"/>
        <end position="261"/>
    </location>
</feature>
<dbReference type="Pfam" id="PF00108">
    <property type="entry name" value="Thiolase_N"/>
    <property type="match status" value="1"/>
</dbReference>
<dbReference type="InterPro" id="IPR020616">
    <property type="entry name" value="Thiolase_N"/>
</dbReference>
<dbReference type="InterPro" id="IPR002155">
    <property type="entry name" value="Thiolase"/>
</dbReference>
<evidence type="ECO:0000256" key="1">
    <source>
        <dbReference type="ARBA" id="ARBA00010982"/>
    </source>
</evidence>
<proteinExistence type="inferred from homology"/>
<dbReference type="KEGG" id="dmp:FAK_40310"/>
<feature type="active site" description="Acyl-thioester intermediate" evidence="4">
    <location>
        <position position="88"/>
    </location>
</feature>
<dbReference type="EMBL" id="AP028679">
    <property type="protein sequence ID" value="BEQ16965.1"/>
    <property type="molecule type" value="Genomic_DNA"/>
</dbReference>
<feature type="domain" description="Thiolase C-terminal" evidence="7">
    <location>
        <begin position="271"/>
        <end position="390"/>
    </location>
</feature>
<dbReference type="PANTHER" id="PTHR18919">
    <property type="entry name" value="ACETYL-COA C-ACYLTRANSFERASE"/>
    <property type="match status" value="1"/>
</dbReference>
<dbReference type="Proteomes" id="UP001366166">
    <property type="component" value="Chromosome"/>
</dbReference>
<sequence length="392" mass="40600">MREVVITSAVRTPVGSFLGGLSSLSATQLGVVVINEAIARAGIEAAAVDECIMGCVLPAGLGQNPARQAVLMAGLPHDVGCITVNKVCGSGLKAVMLAAQAVACGDAEVVVAGGMESMSNAPYLLPKARSGYRMGDDKVIDSMVHDGLWDHLNDFHMGMSAEYCAEKYGVGRIDQDLFAFESYEKSLKAADEGRFEAQIVPVEIAQRKGEPKVVKRDEGLMAPDLDKLGSLRPVFKKDGTVTAGNASSLNDGAAAMVVMSAERARDLGCAPMVKVGAQGAAGIEPSYVLAAPIYSIPKVAAKQGIDPKDIDLMEVNEAFASSSLAVQRELGLDPAKINIYGGALSIGHPIGASGARVLTTLIYAMKDTGVATGMASLCLGGGEAVSLIMENL</sequence>
<evidence type="ECO:0000256" key="2">
    <source>
        <dbReference type="ARBA" id="ARBA00022679"/>
    </source>
</evidence>
<evidence type="ECO:0000256" key="5">
    <source>
        <dbReference type="RuleBase" id="RU003557"/>
    </source>
</evidence>
<dbReference type="PROSITE" id="PS00098">
    <property type="entry name" value="THIOLASE_1"/>
    <property type="match status" value="1"/>
</dbReference>
<evidence type="ECO:0000313" key="8">
    <source>
        <dbReference type="EMBL" id="BEQ16965.1"/>
    </source>
</evidence>
<dbReference type="GO" id="GO:0003988">
    <property type="term" value="F:acetyl-CoA C-acyltransferase activity"/>
    <property type="evidence" value="ECO:0007669"/>
    <property type="project" value="UniProtKB-ARBA"/>
</dbReference>
<evidence type="ECO:0000256" key="4">
    <source>
        <dbReference type="PIRSR" id="PIRSR000429-1"/>
    </source>
</evidence>
<dbReference type="PROSITE" id="PS00099">
    <property type="entry name" value="THIOLASE_3"/>
    <property type="match status" value="1"/>
</dbReference>
<evidence type="ECO:0000259" key="7">
    <source>
        <dbReference type="Pfam" id="PF02803"/>
    </source>
</evidence>
<feature type="active site" description="Proton acceptor" evidence="4">
    <location>
        <position position="378"/>
    </location>
</feature>